<reference evidence="1" key="2">
    <citation type="submission" date="2021-08" db="EMBL/GenBank/DDBJ databases">
        <authorList>
            <person name="Dalcin Martins P."/>
        </authorList>
    </citation>
    <scope>NUCLEOTIDE SEQUENCE</scope>
    <source>
        <strain evidence="1">MAG_39</strain>
    </source>
</reference>
<keyword evidence="1" id="KW-0645">Protease</keyword>
<evidence type="ECO:0000313" key="2">
    <source>
        <dbReference type="Proteomes" id="UP000705867"/>
    </source>
</evidence>
<name>A0A953J4Z8_9BACT</name>
<keyword evidence="1" id="KW-0378">Hydrolase</keyword>
<sequence>MRRRGAGSLIVLLLGALLCPGLFPGGRALSHDLGIREMVLDAGVSPVGKPLRGRIKELTGPATLDQPDTEYVVVNDITAEGTAFTVTASGVTLNLNGYTVTYGTQDAKAAYGVSVEGVKRKNIVLVNGRIVQGEGKCRGKPGSGKNCNPVYAYETFGMEIGGVEISYHAADTHGIYLQWGRDAHIHHSVIRDLGTGVKDRHQGIDALRAGKVVGAKVHHTIVKTRQVGIRVGEEGMVYNNEVHIDSRVTNSVGISAAGGMIHHNKVFGSGVHPIGIWPGRSGKVFSNYVEVQSTREGDEYGDTGAACLRMTWGSGDGMEVMYNTFLLRASRDYKGAGFNSWGRALFVGLPKAEQKAEFHNNVIIALNDDGKAKAAAIAVVCGNMSPHLVFRNNRVESNWANVLLADNYGHADGYARFIDNTFVKRDNYSNYKTVKSQYSSLPSTGVFTGNTMENGASMEDIDLEFSGKGRKEITVGWHLTVEVRDSDGTPVRDAAVVIQDRKGETVFEGITDDGGRAAADVVQYLLTNVHEGESTGKRMKIRKTPHTVVVSYGGKTRKRSVPIEDSKFIHIRI</sequence>
<dbReference type="AlphaFoldDB" id="A0A953J4Z8"/>
<reference evidence="1" key="1">
    <citation type="journal article" date="2021" name="bioRxiv">
        <title>Unraveling nitrogen, sulfur and carbon metabolic pathways and microbial community transcriptional responses to substrate deprivation and toxicity stresses in a bioreactor mimicking anoxic brackish coastal sediment conditions.</title>
        <authorList>
            <person name="Martins P.D."/>
            <person name="Echeveste M.J."/>
            <person name="Arshad A."/>
            <person name="Kurth J."/>
            <person name="Ouboter H."/>
            <person name="Jetten M.S.M."/>
            <person name="Welte C.U."/>
        </authorList>
    </citation>
    <scope>NUCLEOTIDE SEQUENCE</scope>
    <source>
        <strain evidence="1">MAG_39</strain>
    </source>
</reference>
<evidence type="ECO:0000313" key="1">
    <source>
        <dbReference type="EMBL" id="MBZ0154752.1"/>
    </source>
</evidence>
<comment type="caution">
    <text evidence="1">The sequence shown here is derived from an EMBL/GenBank/DDBJ whole genome shotgun (WGS) entry which is preliminary data.</text>
</comment>
<accession>A0A953J4Z8</accession>
<dbReference type="GO" id="GO:0004180">
    <property type="term" value="F:carboxypeptidase activity"/>
    <property type="evidence" value="ECO:0007669"/>
    <property type="project" value="UniProtKB-KW"/>
</dbReference>
<proteinExistence type="predicted"/>
<gene>
    <name evidence="1" type="ORF">K8I29_00885</name>
</gene>
<organism evidence="1 2">
    <name type="scientific">Candidatus Nitrobium versatile</name>
    <dbReference type="NCBI Taxonomy" id="2884831"/>
    <lineage>
        <taxon>Bacteria</taxon>
        <taxon>Pseudomonadati</taxon>
        <taxon>Nitrospirota</taxon>
        <taxon>Nitrospiria</taxon>
        <taxon>Nitrospirales</taxon>
        <taxon>Nitrospiraceae</taxon>
        <taxon>Candidatus Nitrobium</taxon>
    </lineage>
</organism>
<dbReference type="SUPFAM" id="SSF51126">
    <property type="entry name" value="Pectin lyase-like"/>
    <property type="match status" value="1"/>
</dbReference>
<dbReference type="Proteomes" id="UP000705867">
    <property type="component" value="Unassembled WGS sequence"/>
</dbReference>
<protein>
    <submittedName>
        <fullName evidence="1">Carboxypeptidase-like regulatory domain-containing protein</fullName>
    </submittedName>
</protein>
<keyword evidence="1" id="KW-0121">Carboxypeptidase</keyword>
<dbReference type="InterPro" id="IPR011050">
    <property type="entry name" value="Pectin_lyase_fold/virulence"/>
</dbReference>
<dbReference type="EMBL" id="JAIOIV010000011">
    <property type="protein sequence ID" value="MBZ0154752.1"/>
    <property type="molecule type" value="Genomic_DNA"/>
</dbReference>